<keyword evidence="3" id="KW-1185">Reference proteome</keyword>
<evidence type="ECO:0000256" key="1">
    <source>
        <dbReference type="SAM" id="MobiDB-lite"/>
    </source>
</evidence>
<feature type="region of interest" description="Disordered" evidence="1">
    <location>
        <begin position="69"/>
        <end position="88"/>
    </location>
</feature>
<gene>
    <name evidence="2" type="ORF">ASPCAL06753</name>
</gene>
<evidence type="ECO:0000313" key="3">
    <source>
        <dbReference type="Proteomes" id="UP000054771"/>
    </source>
</evidence>
<evidence type="ECO:0000313" key="2">
    <source>
        <dbReference type="EMBL" id="CEL05635.1"/>
    </source>
</evidence>
<protein>
    <submittedName>
        <fullName evidence="2">Uncharacterized protein</fullName>
    </submittedName>
</protein>
<dbReference type="Proteomes" id="UP000054771">
    <property type="component" value="Unassembled WGS sequence"/>
</dbReference>
<feature type="compositionally biased region" description="Polar residues" evidence="1">
    <location>
        <begin position="69"/>
        <end position="80"/>
    </location>
</feature>
<name>A0A0U5G218_ASPCI</name>
<proteinExistence type="predicted"/>
<sequence>MHLFAEILREITPLAPPALDGIRDSANYRRADTESVIGPSDEEGETDTVDHFGYDGTFTLVRSNSLRPSNASTWETQSGYDTAPAAQGPISRLSVGSGYFTARWPVRTPSNRSLRRVQSGHVG</sequence>
<dbReference type="EMBL" id="CDMC01000005">
    <property type="protein sequence ID" value="CEL05635.1"/>
    <property type="molecule type" value="Genomic_DNA"/>
</dbReference>
<organism evidence="2 3">
    <name type="scientific">Aspergillus calidoustus</name>
    <dbReference type="NCBI Taxonomy" id="454130"/>
    <lineage>
        <taxon>Eukaryota</taxon>
        <taxon>Fungi</taxon>
        <taxon>Dikarya</taxon>
        <taxon>Ascomycota</taxon>
        <taxon>Pezizomycotina</taxon>
        <taxon>Eurotiomycetes</taxon>
        <taxon>Eurotiomycetidae</taxon>
        <taxon>Eurotiales</taxon>
        <taxon>Aspergillaceae</taxon>
        <taxon>Aspergillus</taxon>
        <taxon>Aspergillus subgen. Nidulantes</taxon>
    </lineage>
</organism>
<dbReference type="AlphaFoldDB" id="A0A0U5G218"/>
<dbReference type="STRING" id="454130.A0A0U5G218"/>
<dbReference type="OrthoDB" id="4096362at2759"/>
<accession>A0A0U5G218</accession>
<reference evidence="3" key="1">
    <citation type="journal article" date="2016" name="Genome Announc.">
        <title>Draft genome sequences of fungus Aspergillus calidoustus.</title>
        <authorList>
            <person name="Horn F."/>
            <person name="Linde J."/>
            <person name="Mattern D.J."/>
            <person name="Walther G."/>
            <person name="Guthke R."/>
            <person name="Scherlach K."/>
            <person name="Martin K."/>
            <person name="Brakhage A.A."/>
            <person name="Petzke L."/>
            <person name="Valiante V."/>
        </authorList>
    </citation>
    <scope>NUCLEOTIDE SEQUENCE [LARGE SCALE GENOMIC DNA]</scope>
    <source>
        <strain evidence="3">SF006504</strain>
    </source>
</reference>